<dbReference type="GO" id="GO:0016491">
    <property type="term" value="F:oxidoreductase activity"/>
    <property type="evidence" value="ECO:0007669"/>
    <property type="project" value="UniProtKB-KW"/>
</dbReference>
<dbReference type="RefSeq" id="WP_005503480.1">
    <property type="nucleotide sequence ID" value="NZ_ABIC01000072.1"/>
</dbReference>
<keyword evidence="5" id="KW-1185">Reference proteome</keyword>
<dbReference type="STRING" id="314608.KT99_11854"/>
<evidence type="ECO:0000313" key="4">
    <source>
        <dbReference type="EMBL" id="EDP98742.1"/>
    </source>
</evidence>
<comment type="caution">
    <text evidence="4">The sequence shown here is derived from an EMBL/GenBank/DDBJ whole genome shotgun (WGS) entry which is preliminary data.</text>
</comment>
<gene>
    <name evidence="4" type="ORF">KT99_11854</name>
</gene>
<protein>
    <submittedName>
        <fullName evidence="4">2-hydroxy-3-oxopropionate reductase</fullName>
    </submittedName>
</protein>
<keyword evidence="2" id="KW-0560">Oxidoreductase</keyword>
<evidence type="ECO:0000256" key="2">
    <source>
        <dbReference type="ARBA" id="ARBA00023002"/>
    </source>
</evidence>
<dbReference type="Gene3D" id="1.10.1040.10">
    <property type="entry name" value="N-(1-d-carboxylethyl)-l-norvaline Dehydrogenase, domain 2"/>
    <property type="match status" value="1"/>
</dbReference>
<accession>A9DMH8</accession>
<dbReference type="Proteomes" id="UP000005839">
    <property type="component" value="Unassembled WGS sequence"/>
</dbReference>
<dbReference type="EMBL" id="ABIC01000072">
    <property type="protein sequence ID" value="EDP98742.1"/>
    <property type="molecule type" value="Genomic_DNA"/>
</dbReference>
<comment type="similarity">
    <text evidence="1">Belongs to the HIBADH-related family.</text>
</comment>
<evidence type="ECO:0000313" key="5">
    <source>
        <dbReference type="Proteomes" id="UP000005839"/>
    </source>
</evidence>
<dbReference type="InterPro" id="IPR008927">
    <property type="entry name" value="6-PGluconate_DH-like_C_sf"/>
</dbReference>
<sequence>MAKLAFIGLGVMGYPMAGHLVKSGHEVSVYNHTELTAQSWQMENRYQTMWHGEYNLGFAVDWMRTDLNITLNEARKNGSHLPLTALTALVDQFYAEVQAIGGNRWDTSSLLAQLERSRK</sequence>
<name>A9DMH8_9GAMM</name>
<dbReference type="GO" id="GO:0016054">
    <property type="term" value="P:organic acid catabolic process"/>
    <property type="evidence" value="ECO:0007669"/>
    <property type="project" value="UniProtKB-ARBA"/>
</dbReference>
<evidence type="ECO:0000256" key="1">
    <source>
        <dbReference type="ARBA" id="ARBA00009080"/>
    </source>
</evidence>
<evidence type="ECO:0000259" key="3">
    <source>
        <dbReference type="Pfam" id="PF14833"/>
    </source>
</evidence>
<organism evidence="4 5">
    <name type="scientific">Shewanella benthica KT99</name>
    <dbReference type="NCBI Taxonomy" id="314608"/>
    <lineage>
        <taxon>Bacteria</taxon>
        <taxon>Pseudomonadati</taxon>
        <taxon>Pseudomonadota</taxon>
        <taxon>Gammaproteobacteria</taxon>
        <taxon>Alteromonadales</taxon>
        <taxon>Shewanellaceae</taxon>
        <taxon>Shewanella</taxon>
    </lineage>
</organism>
<dbReference type="GO" id="GO:0050661">
    <property type="term" value="F:NADP binding"/>
    <property type="evidence" value="ECO:0007669"/>
    <property type="project" value="InterPro"/>
</dbReference>
<dbReference type="InterPro" id="IPR002204">
    <property type="entry name" value="3-OH-isobutyrate_DH-rel_CS"/>
</dbReference>
<dbReference type="SUPFAM" id="SSF51735">
    <property type="entry name" value="NAD(P)-binding Rossmann-fold domains"/>
    <property type="match status" value="1"/>
</dbReference>
<dbReference type="InterPro" id="IPR036291">
    <property type="entry name" value="NAD(P)-bd_dom_sf"/>
</dbReference>
<dbReference type="InterPro" id="IPR013328">
    <property type="entry name" value="6PGD_dom2"/>
</dbReference>
<dbReference type="PROSITE" id="PS00895">
    <property type="entry name" value="3_HYDROXYISOBUT_DH"/>
    <property type="match status" value="1"/>
</dbReference>
<proteinExistence type="inferred from homology"/>
<reference evidence="4 5" key="1">
    <citation type="submission" date="2007-10" db="EMBL/GenBank/DDBJ databases">
        <authorList>
            <person name="Yayanos A."/>
            <person name="Ferriera S."/>
            <person name="Johnson J."/>
            <person name="Kravitz S."/>
            <person name="Halpern A."/>
            <person name="Remington K."/>
            <person name="Beeson K."/>
            <person name="Tran B."/>
            <person name="Rogers Y.-H."/>
            <person name="Friedman R."/>
            <person name="Venter J.C."/>
        </authorList>
    </citation>
    <scope>NUCLEOTIDE SEQUENCE [LARGE SCALE GENOMIC DNA]</scope>
    <source>
        <strain evidence="4 5">KT99</strain>
    </source>
</reference>
<dbReference type="PANTHER" id="PTHR43060:SF15">
    <property type="entry name" value="3-HYDROXYISOBUTYRATE DEHYDROGENASE-LIKE 1, MITOCHONDRIAL-RELATED"/>
    <property type="match status" value="1"/>
</dbReference>
<dbReference type="SUPFAM" id="SSF48179">
    <property type="entry name" value="6-phosphogluconate dehydrogenase C-terminal domain-like"/>
    <property type="match status" value="1"/>
</dbReference>
<dbReference type="InterPro" id="IPR029154">
    <property type="entry name" value="HIBADH-like_NADP-bd"/>
</dbReference>
<dbReference type="GO" id="GO:0051287">
    <property type="term" value="F:NAD binding"/>
    <property type="evidence" value="ECO:0007669"/>
    <property type="project" value="InterPro"/>
</dbReference>
<dbReference type="PANTHER" id="PTHR43060">
    <property type="entry name" value="3-HYDROXYISOBUTYRATE DEHYDROGENASE-LIKE 1, MITOCHONDRIAL-RELATED"/>
    <property type="match status" value="1"/>
</dbReference>
<dbReference type="Pfam" id="PF14833">
    <property type="entry name" value="NAD_binding_11"/>
    <property type="match status" value="1"/>
</dbReference>
<dbReference type="AlphaFoldDB" id="A9DMH8"/>
<feature type="domain" description="3-hydroxyisobutyrate dehydrogenase-like NAD-binding" evidence="3">
    <location>
        <begin position="36"/>
        <end position="112"/>
    </location>
</feature>